<protein>
    <recommendedName>
        <fullName evidence="4">Cyclase family protein</fullName>
    </recommendedName>
</protein>
<name>S4XGT4_9CORY</name>
<accession>S4XGT4</accession>
<proteinExistence type="predicted"/>
<dbReference type="InterPro" id="IPR037175">
    <property type="entry name" value="KFase_sf"/>
</dbReference>
<sequence length="238" mass="24701">MTASYTDLTHPLATGMPVYPGDPEVSIDEVATVASDGCSVRSLHLGTHSGTHVDAPAHTVSGGRTIDRVAPGELTGAAAVIQLRNLAPGQEIDAEMLTAEWGHRLVDLPAIVLIATGWDRYWGTDEYLRHPVLTADAARDLVAGGMHVLGTDAASPDGGAPDQEGTAQDILPVHGVLLGGDHLIIENLRGLTGLPEQVEFTALPLHIAGGDGAPVRAVATGPARPAEPERSTDGLAHW</sequence>
<dbReference type="Gene3D" id="3.50.30.50">
    <property type="entry name" value="Putative cyclase"/>
    <property type="match status" value="1"/>
</dbReference>
<dbReference type="STRING" id="1200352.A606_10775"/>
<dbReference type="PANTHER" id="PTHR31118:SF32">
    <property type="entry name" value="KYNURENINE FORMAMIDASE"/>
    <property type="match status" value="1"/>
</dbReference>
<dbReference type="HOGENOM" id="CLU_030671_3_0_11"/>
<dbReference type="OrthoDB" id="7067800at2"/>
<dbReference type="RefSeq" id="WP_020442143.1">
    <property type="nucleotide sequence ID" value="NC_021663.1"/>
</dbReference>
<dbReference type="EMBL" id="CP003696">
    <property type="protein sequence ID" value="AGP31794.1"/>
    <property type="molecule type" value="Genomic_DNA"/>
</dbReference>
<dbReference type="Pfam" id="PF04199">
    <property type="entry name" value="Cyclase"/>
    <property type="match status" value="1"/>
</dbReference>
<dbReference type="eggNOG" id="COG1878">
    <property type="taxonomic scope" value="Bacteria"/>
</dbReference>
<evidence type="ECO:0008006" key="4">
    <source>
        <dbReference type="Google" id="ProtNLM"/>
    </source>
</evidence>
<gene>
    <name evidence="2" type="ORF">A606_10775</name>
</gene>
<feature type="region of interest" description="Disordered" evidence="1">
    <location>
        <begin position="217"/>
        <end position="238"/>
    </location>
</feature>
<keyword evidence="3" id="KW-1185">Reference proteome</keyword>
<dbReference type="Proteomes" id="UP000014809">
    <property type="component" value="Chromosome"/>
</dbReference>
<evidence type="ECO:0000256" key="1">
    <source>
        <dbReference type="SAM" id="MobiDB-lite"/>
    </source>
</evidence>
<dbReference type="InterPro" id="IPR007325">
    <property type="entry name" value="KFase/CYL"/>
</dbReference>
<dbReference type="PANTHER" id="PTHR31118">
    <property type="entry name" value="CYCLASE-LIKE PROTEIN 2"/>
    <property type="match status" value="1"/>
</dbReference>
<evidence type="ECO:0000313" key="2">
    <source>
        <dbReference type="EMBL" id="AGP31794.1"/>
    </source>
</evidence>
<dbReference type="KEGG" id="cter:A606_10775"/>
<dbReference type="AlphaFoldDB" id="S4XGT4"/>
<evidence type="ECO:0000313" key="3">
    <source>
        <dbReference type="Proteomes" id="UP000014809"/>
    </source>
</evidence>
<reference evidence="2 3" key="1">
    <citation type="submission" date="2012-06" db="EMBL/GenBank/DDBJ databases">
        <title>Complete genome sequence of Corynebacterium terpenotabidum Y-11 (=DSM 44721).</title>
        <authorList>
            <person name="Ruckert C."/>
            <person name="Albersmeier A."/>
            <person name="Al-Dilaimi A."/>
            <person name="Szczepanowski R."/>
            <person name="Kalinowski J."/>
        </authorList>
    </citation>
    <scope>NUCLEOTIDE SEQUENCE [LARGE SCALE GENOMIC DNA]</scope>
    <source>
        <strain evidence="2 3">Y-11</strain>
    </source>
</reference>
<organism evidence="2 3">
    <name type="scientific">Corynebacterium terpenotabidum Y-11</name>
    <dbReference type="NCBI Taxonomy" id="1200352"/>
    <lineage>
        <taxon>Bacteria</taxon>
        <taxon>Bacillati</taxon>
        <taxon>Actinomycetota</taxon>
        <taxon>Actinomycetes</taxon>
        <taxon>Mycobacteriales</taxon>
        <taxon>Corynebacteriaceae</taxon>
        <taxon>Corynebacterium</taxon>
    </lineage>
</organism>
<dbReference type="SUPFAM" id="SSF102198">
    <property type="entry name" value="Putative cyclase"/>
    <property type="match status" value="1"/>
</dbReference>
<dbReference type="GO" id="GO:0019441">
    <property type="term" value="P:L-tryptophan catabolic process to kynurenine"/>
    <property type="evidence" value="ECO:0007669"/>
    <property type="project" value="InterPro"/>
</dbReference>
<dbReference type="PATRIC" id="fig|1200352.3.peg.2200"/>
<dbReference type="GO" id="GO:0004061">
    <property type="term" value="F:arylformamidase activity"/>
    <property type="evidence" value="ECO:0007669"/>
    <property type="project" value="InterPro"/>
</dbReference>